<dbReference type="PANTHER" id="PTHR43081:SF1">
    <property type="entry name" value="ADENYLATE CYCLASE, TERMINAL-DIFFERENTIATION SPECIFIC"/>
    <property type="match status" value="1"/>
</dbReference>
<feature type="transmembrane region" description="Helical" evidence="1">
    <location>
        <begin position="75"/>
        <end position="94"/>
    </location>
</feature>
<dbReference type="GO" id="GO:0006171">
    <property type="term" value="P:cAMP biosynthetic process"/>
    <property type="evidence" value="ECO:0007669"/>
    <property type="project" value="TreeGrafter"/>
</dbReference>
<organism evidence="3">
    <name type="scientific">marine metagenome</name>
    <dbReference type="NCBI Taxonomy" id="408172"/>
    <lineage>
        <taxon>unclassified sequences</taxon>
        <taxon>metagenomes</taxon>
        <taxon>ecological metagenomes</taxon>
    </lineage>
</organism>
<reference evidence="3" key="1">
    <citation type="submission" date="2018-05" db="EMBL/GenBank/DDBJ databases">
        <authorList>
            <person name="Lanie J.A."/>
            <person name="Ng W.-L."/>
            <person name="Kazmierczak K.M."/>
            <person name="Andrzejewski T.M."/>
            <person name="Davidsen T.M."/>
            <person name="Wayne K.J."/>
            <person name="Tettelin H."/>
            <person name="Glass J.I."/>
            <person name="Rusch D."/>
            <person name="Podicherti R."/>
            <person name="Tsui H.-C.T."/>
            <person name="Winkler M.E."/>
        </authorList>
    </citation>
    <scope>NUCLEOTIDE SEQUENCE</scope>
</reference>
<dbReference type="InterPro" id="IPR001054">
    <property type="entry name" value="A/G_cyclase"/>
</dbReference>
<keyword evidence="1" id="KW-1133">Transmembrane helix</keyword>
<evidence type="ECO:0000259" key="2">
    <source>
        <dbReference type="PROSITE" id="PS50125"/>
    </source>
</evidence>
<evidence type="ECO:0000256" key="1">
    <source>
        <dbReference type="SAM" id="Phobius"/>
    </source>
</evidence>
<dbReference type="InterPro" id="IPR050697">
    <property type="entry name" value="Adenylyl/Guanylyl_Cyclase_3/4"/>
</dbReference>
<proteinExistence type="predicted"/>
<dbReference type="AlphaFoldDB" id="A0A382K084"/>
<dbReference type="Pfam" id="PF00211">
    <property type="entry name" value="Guanylate_cyc"/>
    <property type="match status" value="1"/>
</dbReference>
<dbReference type="SMART" id="SM00044">
    <property type="entry name" value="CYCc"/>
    <property type="match status" value="1"/>
</dbReference>
<feature type="non-terminal residue" evidence="3">
    <location>
        <position position="1"/>
    </location>
</feature>
<dbReference type="InterPro" id="IPR029787">
    <property type="entry name" value="Nucleotide_cyclase"/>
</dbReference>
<feature type="transmembrane region" description="Helical" evidence="1">
    <location>
        <begin position="101"/>
        <end position="119"/>
    </location>
</feature>
<dbReference type="EMBL" id="UINC01077795">
    <property type="protein sequence ID" value="SVC18254.1"/>
    <property type="molecule type" value="Genomic_DNA"/>
</dbReference>
<accession>A0A382K084</accession>
<feature type="domain" description="Guanylate cyclase" evidence="2">
    <location>
        <begin position="191"/>
        <end position="332"/>
    </location>
</feature>
<sequence>QKTTYSNYNKWGAYWIILTHTINASIYTLLIFANEIQKKKYGNNIFAITVALIILAVNVKSFTGTDLEYIPGNMIAYFWPAYPLTLSVLIIIIFETIKFHHLLTIYLISFIPALLLFIIKGNAPKFEALFFIIIPSFYLLFYVYQNQIKSRYAFYFENLTSKGLKKYFGETLTEKLINDEGQLDGKTDWVTISFTDLANYSTIIEKMSPKIAVEFLNEYYSTIHNVIKKHNGMILNYIGDSVMVIYGAPKKQKHNEVSAVEASLEIREKVKLLNEKWEENQLSRYWKNLGIKEIICRTGVHCGNLIVGNIGSDDLMQYSAIGDVVNIASRLESVNKEFGTNIAISEEVYTTLTQELIEKTKLEGEINLKGRSKTTNVYSL</sequence>
<gene>
    <name evidence="3" type="ORF">METZ01_LOCUS271108</name>
</gene>
<keyword evidence="1" id="KW-0472">Membrane</keyword>
<feature type="transmembrane region" description="Helical" evidence="1">
    <location>
        <begin position="45"/>
        <end position="63"/>
    </location>
</feature>
<evidence type="ECO:0000313" key="3">
    <source>
        <dbReference type="EMBL" id="SVC18254.1"/>
    </source>
</evidence>
<feature type="transmembrane region" description="Helical" evidence="1">
    <location>
        <begin position="12"/>
        <end position="33"/>
    </location>
</feature>
<feature type="transmembrane region" description="Helical" evidence="1">
    <location>
        <begin position="125"/>
        <end position="144"/>
    </location>
</feature>
<dbReference type="CDD" id="cd07302">
    <property type="entry name" value="CHD"/>
    <property type="match status" value="1"/>
</dbReference>
<dbReference type="SUPFAM" id="SSF55073">
    <property type="entry name" value="Nucleotide cyclase"/>
    <property type="match status" value="1"/>
</dbReference>
<dbReference type="PANTHER" id="PTHR43081">
    <property type="entry name" value="ADENYLATE CYCLASE, TERMINAL-DIFFERENTIATION SPECIFIC-RELATED"/>
    <property type="match status" value="1"/>
</dbReference>
<dbReference type="PROSITE" id="PS50125">
    <property type="entry name" value="GUANYLATE_CYCLASE_2"/>
    <property type="match status" value="1"/>
</dbReference>
<keyword evidence="1" id="KW-0812">Transmembrane</keyword>
<dbReference type="GO" id="GO:0035556">
    <property type="term" value="P:intracellular signal transduction"/>
    <property type="evidence" value="ECO:0007669"/>
    <property type="project" value="InterPro"/>
</dbReference>
<name>A0A382K084_9ZZZZ</name>
<protein>
    <recommendedName>
        <fullName evidence="2">Guanylate cyclase domain-containing protein</fullName>
    </recommendedName>
</protein>
<dbReference type="Gene3D" id="3.30.70.1230">
    <property type="entry name" value="Nucleotide cyclase"/>
    <property type="match status" value="1"/>
</dbReference>